<accession>A0A8S1H3G3</accession>
<protein>
    <submittedName>
        <fullName evidence="2">Uncharacterized protein</fullName>
    </submittedName>
</protein>
<evidence type="ECO:0000313" key="2">
    <source>
        <dbReference type="EMBL" id="CAD6189348.1"/>
    </source>
</evidence>
<dbReference type="EMBL" id="CAJGYM010000010">
    <property type="protein sequence ID" value="CAD6189348.1"/>
    <property type="molecule type" value="Genomic_DNA"/>
</dbReference>
<reference evidence="2" key="1">
    <citation type="submission" date="2020-10" db="EMBL/GenBank/DDBJ databases">
        <authorList>
            <person name="Kikuchi T."/>
        </authorList>
    </citation>
    <scope>NUCLEOTIDE SEQUENCE</scope>
    <source>
        <strain evidence="2">NKZ352</strain>
    </source>
</reference>
<evidence type="ECO:0000313" key="3">
    <source>
        <dbReference type="Proteomes" id="UP000835052"/>
    </source>
</evidence>
<name>A0A8S1H3G3_9PELO</name>
<evidence type="ECO:0000256" key="1">
    <source>
        <dbReference type="SAM" id="MobiDB-lite"/>
    </source>
</evidence>
<sequence>MNPANRRSKPNDISKASGLQFVTVAATKPSKLPQIDEDREESLEHSTLYNIIRTQQTLSVPNMINDPISTPSQSSLPDINTQEEAFPLLDAENLSNSARAALESFNFAFSYSDNVNKPKPRRPRKQPNPQPIIQLPMPRPKAKSVSKVPPERRRNRVKKVNLPTPQPEGPQESKPGGSHSLPSTELKEYIQSF</sequence>
<dbReference type="AlphaFoldDB" id="A0A8S1H3G3"/>
<organism evidence="2 3">
    <name type="scientific">Caenorhabditis auriculariae</name>
    <dbReference type="NCBI Taxonomy" id="2777116"/>
    <lineage>
        <taxon>Eukaryota</taxon>
        <taxon>Metazoa</taxon>
        <taxon>Ecdysozoa</taxon>
        <taxon>Nematoda</taxon>
        <taxon>Chromadorea</taxon>
        <taxon>Rhabditida</taxon>
        <taxon>Rhabditina</taxon>
        <taxon>Rhabditomorpha</taxon>
        <taxon>Rhabditoidea</taxon>
        <taxon>Rhabditidae</taxon>
        <taxon>Peloderinae</taxon>
        <taxon>Caenorhabditis</taxon>
    </lineage>
</organism>
<keyword evidence="3" id="KW-1185">Reference proteome</keyword>
<proteinExistence type="predicted"/>
<feature type="region of interest" description="Disordered" evidence="1">
    <location>
        <begin position="111"/>
        <end position="193"/>
    </location>
</feature>
<comment type="caution">
    <text evidence="2">The sequence shown here is derived from an EMBL/GenBank/DDBJ whole genome shotgun (WGS) entry which is preliminary data.</text>
</comment>
<gene>
    <name evidence="2" type="ORF">CAUJ_LOCUS5267</name>
</gene>
<dbReference type="Proteomes" id="UP000835052">
    <property type="component" value="Unassembled WGS sequence"/>
</dbReference>